<dbReference type="CDD" id="cd00085">
    <property type="entry name" value="HNHc"/>
    <property type="match status" value="1"/>
</dbReference>
<evidence type="ECO:0000259" key="1">
    <source>
        <dbReference type="SMART" id="SM00507"/>
    </source>
</evidence>
<proteinExistence type="predicted"/>
<accession>A0A917IBR7</accession>
<dbReference type="InterPro" id="IPR003870">
    <property type="entry name" value="DUF222"/>
</dbReference>
<evidence type="ECO:0000313" key="2">
    <source>
        <dbReference type="EMBL" id="GGH35878.1"/>
    </source>
</evidence>
<feature type="domain" description="HNH nuclease" evidence="1">
    <location>
        <begin position="344"/>
        <end position="396"/>
    </location>
</feature>
<dbReference type="RefSeq" id="WP_188754614.1">
    <property type="nucleotide sequence ID" value="NZ_BMJY01000001.1"/>
</dbReference>
<dbReference type="AlphaFoldDB" id="A0A917IBR7"/>
<evidence type="ECO:0000313" key="3">
    <source>
        <dbReference type="Proteomes" id="UP000657592"/>
    </source>
</evidence>
<reference evidence="2" key="2">
    <citation type="submission" date="2020-09" db="EMBL/GenBank/DDBJ databases">
        <authorList>
            <person name="Sun Q."/>
            <person name="Zhou Y."/>
        </authorList>
    </citation>
    <scope>NUCLEOTIDE SEQUENCE</scope>
    <source>
        <strain evidence="2">CGMCC 1.15794</strain>
    </source>
</reference>
<dbReference type="Proteomes" id="UP000657592">
    <property type="component" value="Unassembled WGS sequence"/>
</dbReference>
<gene>
    <name evidence="2" type="ORF">GCM10010921_04640</name>
</gene>
<dbReference type="SMART" id="SM00507">
    <property type="entry name" value="HNHc"/>
    <property type="match status" value="1"/>
</dbReference>
<keyword evidence="3" id="KW-1185">Reference proteome</keyword>
<dbReference type="Gene3D" id="1.10.30.50">
    <property type="match status" value="1"/>
</dbReference>
<dbReference type="EMBL" id="BMJY01000001">
    <property type="protein sequence ID" value="GGH35878.1"/>
    <property type="molecule type" value="Genomic_DNA"/>
</dbReference>
<dbReference type="Pfam" id="PF02720">
    <property type="entry name" value="DUF222"/>
    <property type="match status" value="1"/>
</dbReference>
<protein>
    <recommendedName>
        <fullName evidence="1">HNH nuclease domain-containing protein</fullName>
    </recommendedName>
</protein>
<sequence length="449" mass="48791">MARDSFAERWELTDDERAGVAALIEGIAGAERIIAHAEAVKARLLATAYGMAEEIMARTGAPSSYRLPERAIAEDIAAATGASGASVRGRMEQAARLSEAFPRTLTALAEARISMRHAAVIADEGARLTDEEVRARYERTVLDEAVRTTPQRLRPIARAVAERVEPTSIAERHEAARAQRRTWVDDLGQGLAEFHMVGDAVIVRGIQDRLTQMAESVARAVRTRGGTALASDAHVEDAPDERSLDQIRADVFADLVLTGHPTAHVADASGGNALAAIRANVQITVPAVTLTGAEDAPAFLAGHGPVSPDLARRLGARAPMWARLFVDPRTGCLRTVDAYVPTAEQRRFLAARDEHCRFPGCRRPVRRCDLDHTVAFARGGRTEIGNLAHLCEAHHVLKHNSPWKVVHRPGGVLEWTTPTGRRVEDRPPPTVRFVAESRATAPDRHPPPF</sequence>
<name>A0A917IBR7_9MICO</name>
<comment type="caution">
    <text evidence="2">The sequence shown here is derived from an EMBL/GenBank/DDBJ whole genome shotgun (WGS) entry which is preliminary data.</text>
</comment>
<dbReference type="InterPro" id="IPR003615">
    <property type="entry name" value="HNH_nuc"/>
</dbReference>
<reference evidence="2" key="1">
    <citation type="journal article" date="2014" name="Int. J. Syst. Evol. Microbiol.">
        <title>Complete genome sequence of Corynebacterium casei LMG S-19264T (=DSM 44701T), isolated from a smear-ripened cheese.</title>
        <authorList>
            <consortium name="US DOE Joint Genome Institute (JGI-PGF)"/>
            <person name="Walter F."/>
            <person name="Albersmeier A."/>
            <person name="Kalinowski J."/>
            <person name="Ruckert C."/>
        </authorList>
    </citation>
    <scope>NUCLEOTIDE SEQUENCE</scope>
    <source>
        <strain evidence="2">CGMCC 1.15794</strain>
    </source>
</reference>
<organism evidence="2 3">
    <name type="scientific">Microbacterium album</name>
    <dbReference type="NCBI Taxonomy" id="2053191"/>
    <lineage>
        <taxon>Bacteria</taxon>
        <taxon>Bacillati</taxon>
        <taxon>Actinomycetota</taxon>
        <taxon>Actinomycetes</taxon>
        <taxon>Micrococcales</taxon>
        <taxon>Microbacteriaceae</taxon>
        <taxon>Microbacterium</taxon>
    </lineage>
</organism>